<dbReference type="InterPro" id="IPR011987">
    <property type="entry name" value="ATPase_V1-cplx_hsu_C"/>
</dbReference>
<dbReference type="GO" id="GO:0046961">
    <property type="term" value="F:proton-transporting ATPase activity, rotational mechanism"/>
    <property type="evidence" value="ECO:0007669"/>
    <property type="project" value="UniProtKB-UniRule"/>
</dbReference>
<dbReference type="SUPFAM" id="SSF48371">
    <property type="entry name" value="ARM repeat"/>
    <property type="match status" value="1"/>
</dbReference>
<protein>
    <recommendedName>
        <fullName evidence="5">V-type proton ATPase subunit H</fullName>
    </recommendedName>
</protein>
<dbReference type="Proteomes" id="UP000095728">
    <property type="component" value="Unassembled WGS sequence"/>
</dbReference>
<dbReference type="STRING" id="56408.A0A1E5RAP4"/>
<dbReference type="Gene3D" id="1.25.10.10">
    <property type="entry name" value="Leucine-rich Repeat Variant"/>
    <property type="match status" value="1"/>
</dbReference>
<dbReference type="PANTHER" id="PTHR10698">
    <property type="entry name" value="V-TYPE PROTON ATPASE SUBUNIT H"/>
    <property type="match status" value="1"/>
</dbReference>
<dbReference type="InterPro" id="IPR016024">
    <property type="entry name" value="ARM-type_fold"/>
</dbReference>
<dbReference type="FunCoup" id="A0A1E5RAP4">
    <property type="interactions" value="449"/>
</dbReference>
<comment type="subunit">
    <text evidence="5">V-ATPase is a heteromultimeric enzyme made up of two complexes: the ATP-hydrolytic V1 complex and the proton translocation V0 complex.</text>
</comment>
<keyword evidence="8" id="KW-1185">Reference proteome</keyword>
<comment type="similarity">
    <text evidence="1 5">Belongs to the V-ATPase H subunit family.</text>
</comment>
<proteinExistence type="inferred from homology"/>
<dbReference type="EMBL" id="LPNM01000008">
    <property type="protein sequence ID" value="OEJ83974.1"/>
    <property type="molecule type" value="Genomic_DNA"/>
</dbReference>
<evidence type="ECO:0000256" key="2">
    <source>
        <dbReference type="ARBA" id="ARBA00022448"/>
    </source>
</evidence>
<dbReference type="GO" id="GO:0000221">
    <property type="term" value="C:vacuolar proton-transporting V-type ATPase, V1 domain"/>
    <property type="evidence" value="ECO:0007669"/>
    <property type="project" value="UniProtKB-UniRule"/>
</dbReference>
<reference evidence="8" key="1">
    <citation type="journal article" date="2016" name="Genome Announc.">
        <title>Genome sequences of three species of Hanseniaspora isolated from spontaneous wine fermentations.</title>
        <authorList>
            <person name="Sternes P.R."/>
            <person name="Lee D."/>
            <person name="Kutyna D.R."/>
            <person name="Borneman A.R."/>
        </authorList>
    </citation>
    <scope>NUCLEOTIDE SEQUENCE [LARGE SCALE GENOMIC DNA]</scope>
    <source>
        <strain evidence="8">AWRI3579</strain>
    </source>
</reference>
<evidence type="ECO:0000256" key="4">
    <source>
        <dbReference type="ARBA" id="ARBA00023065"/>
    </source>
</evidence>
<gene>
    <name evidence="7" type="ORF">AWRI3579_g3062</name>
</gene>
<feature type="domain" description="ATPase V1 complex subunit H C-terminal" evidence="6">
    <location>
        <begin position="348"/>
        <end position="474"/>
    </location>
</feature>
<dbReference type="Pfam" id="PF11698">
    <property type="entry name" value="V-ATPase_H_C"/>
    <property type="match status" value="1"/>
</dbReference>
<dbReference type="InterPro" id="IPR038497">
    <property type="entry name" value="ATPase_V1-cplx_hsu_C_sf"/>
</dbReference>
<dbReference type="OrthoDB" id="10263554at2759"/>
<dbReference type="GO" id="GO:0000329">
    <property type="term" value="C:fungal-type vacuole membrane"/>
    <property type="evidence" value="ECO:0007669"/>
    <property type="project" value="TreeGrafter"/>
</dbReference>
<comment type="function">
    <text evidence="5">Subunit of the V1 complex of vacuolar(H+)-ATPase (V-ATPase), a multisubunit enzyme composed of a peripheral complex (V1) that hydrolyzes ATP and a membrane integral complex (V0) that translocates protons. V-ATPase is responsible for acidifying and maintaining the pH of intracellular compartments.</text>
</comment>
<accession>A0A1E5RAP4</accession>
<dbReference type="Pfam" id="PF03224">
    <property type="entry name" value="V-ATPase_H_N"/>
    <property type="match status" value="1"/>
</dbReference>
<evidence type="ECO:0000259" key="6">
    <source>
        <dbReference type="Pfam" id="PF11698"/>
    </source>
</evidence>
<name>A0A1E5RAP4_9ASCO</name>
<dbReference type="AlphaFoldDB" id="A0A1E5RAP4"/>
<dbReference type="PIRSF" id="PIRSF032184">
    <property type="entry name" value="ATPase_V1_H"/>
    <property type="match status" value="1"/>
</dbReference>
<evidence type="ECO:0000256" key="3">
    <source>
        <dbReference type="ARBA" id="ARBA00022781"/>
    </source>
</evidence>
<evidence type="ECO:0000256" key="5">
    <source>
        <dbReference type="PIRNR" id="PIRNR032184"/>
    </source>
</evidence>
<dbReference type="InterPro" id="IPR004908">
    <property type="entry name" value="ATPase_V1-cplx_hsu"/>
</dbReference>
<keyword evidence="3 5" id="KW-0375">Hydrogen ion transport</keyword>
<dbReference type="InParanoid" id="A0A1E5RAP4"/>
<dbReference type="PANTHER" id="PTHR10698:SF0">
    <property type="entry name" value="V-TYPE PROTON ATPASE SUBUNIT H"/>
    <property type="match status" value="1"/>
</dbReference>
<keyword evidence="2 5" id="KW-0813">Transport</keyword>
<evidence type="ECO:0000313" key="7">
    <source>
        <dbReference type="EMBL" id="OEJ83974.1"/>
    </source>
</evidence>
<evidence type="ECO:0000256" key="1">
    <source>
        <dbReference type="ARBA" id="ARBA00008613"/>
    </source>
</evidence>
<organism evidence="7 8">
    <name type="scientific">Hanseniaspora osmophila</name>
    <dbReference type="NCBI Taxonomy" id="56408"/>
    <lineage>
        <taxon>Eukaryota</taxon>
        <taxon>Fungi</taxon>
        <taxon>Dikarya</taxon>
        <taxon>Ascomycota</taxon>
        <taxon>Saccharomycotina</taxon>
        <taxon>Saccharomycetes</taxon>
        <taxon>Saccharomycodales</taxon>
        <taxon>Saccharomycodaceae</taxon>
        <taxon>Hanseniaspora</taxon>
    </lineage>
</organism>
<keyword evidence="4 5" id="KW-0406">Ion transport</keyword>
<dbReference type="InterPro" id="IPR011989">
    <property type="entry name" value="ARM-like"/>
</dbReference>
<evidence type="ECO:0000313" key="8">
    <source>
        <dbReference type="Proteomes" id="UP000095728"/>
    </source>
</evidence>
<sequence length="475" mass="54692">MFMLKDSVHFDTLKSQVKFQQTPWDSLVRSGDLNKTELDVLKNLFQNGVSDSSNKKDLDAVFKIIKTTDNIAILQNCYSLLVDLFISEKNKPIYEIVSAKNVCQEYLQTLLDSFKKIPKDASESNILVVETLGLYTAIVLLLQVQFDDAFFANFLSNVYFPLFKKTFGFVNELQYTLIRYLQELAAVSHYRSVIFSKDNDFVDHFFEIILSPISKNSNNSSSKALGTNQTVLPNNNLTIQIQYYSLLTIWLLTFENSIASKISTKYATSLLKLLRLVTVTIKEKITRLSISVLLNCCKNNKNFLKRMILLNNSKTLLANLSNRKFSDTELVQDLSTLNEMFDEITQELNSFDEYTIELDSKELCWSPPHVDTQFWYDNVDKFRENNWKLLKKLCDLITEFSEYSASSDSNAKASLILQVVLSDMTHIVEMLPDSVEFIEKYNAKIKIMELLNYPDSKVKYEALKTTQALVKNSFK</sequence>
<comment type="caution">
    <text evidence="7">The sequence shown here is derived from an EMBL/GenBank/DDBJ whole genome shotgun (WGS) entry which is preliminary data.</text>
</comment>
<dbReference type="Gene3D" id="1.25.40.150">
    <property type="entry name" value="V-type ATPase, subunit H, C-terminal domain"/>
    <property type="match status" value="1"/>
</dbReference>